<feature type="region of interest" description="Disordered" evidence="1">
    <location>
        <begin position="379"/>
        <end position="541"/>
    </location>
</feature>
<name>A0A3N2PVH5_SODAK</name>
<dbReference type="STRING" id="1314773.A0A3N2PVH5"/>
<dbReference type="OrthoDB" id="843225at2759"/>
<gene>
    <name evidence="3" type="ORF">SODALDRAFT_350707</name>
</gene>
<keyword evidence="4" id="KW-1185">Reference proteome</keyword>
<feature type="compositionally biased region" description="Polar residues" evidence="1">
    <location>
        <begin position="1"/>
        <end position="14"/>
    </location>
</feature>
<evidence type="ECO:0000313" key="4">
    <source>
        <dbReference type="Proteomes" id="UP000272025"/>
    </source>
</evidence>
<feature type="compositionally biased region" description="Basic and acidic residues" evidence="1">
    <location>
        <begin position="416"/>
        <end position="431"/>
    </location>
</feature>
<feature type="region of interest" description="Disordered" evidence="1">
    <location>
        <begin position="1"/>
        <end position="126"/>
    </location>
</feature>
<dbReference type="EMBL" id="ML119055">
    <property type="protein sequence ID" value="ROT38484.1"/>
    <property type="molecule type" value="Genomic_DNA"/>
</dbReference>
<feature type="compositionally biased region" description="Low complexity" evidence="1">
    <location>
        <begin position="386"/>
        <end position="398"/>
    </location>
</feature>
<evidence type="ECO:0000313" key="3">
    <source>
        <dbReference type="EMBL" id="ROT38484.1"/>
    </source>
</evidence>
<dbReference type="Gene3D" id="3.40.50.12370">
    <property type="match status" value="1"/>
</dbReference>
<dbReference type="PANTHER" id="PTHR47815">
    <property type="entry name" value="UNIVERSAL STRESS PROTEIN A FAMILY PROTEIN C25B2.10"/>
    <property type="match status" value="1"/>
</dbReference>
<dbReference type="AlphaFoldDB" id="A0A3N2PVH5"/>
<dbReference type="InterPro" id="IPR006016">
    <property type="entry name" value="UspA"/>
</dbReference>
<feature type="domain" description="UspA" evidence="2">
    <location>
        <begin position="167"/>
        <end position="297"/>
    </location>
</feature>
<reference evidence="3 4" key="1">
    <citation type="journal article" date="2018" name="Mol. Ecol.">
        <title>The obligate alkalophilic soda-lake fungus Sodiomyces alkalinus has shifted to a protein diet.</title>
        <authorList>
            <person name="Grum-Grzhimaylo A.A."/>
            <person name="Falkoski D.L."/>
            <person name="van den Heuvel J."/>
            <person name="Valero-Jimenez C.A."/>
            <person name="Min B."/>
            <person name="Choi I.G."/>
            <person name="Lipzen A."/>
            <person name="Daum C.G."/>
            <person name="Aanen D.K."/>
            <person name="Tsang A."/>
            <person name="Henrissat B."/>
            <person name="Bilanenko E.N."/>
            <person name="de Vries R.P."/>
            <person name="van Kan J.A.L."/>
            <person name="Grigoriev I.V."/>
            <person name="Debets A.J.M."/>
        </authorList>
    </citation>
    <scope>NUCLEOTIDE SEQUENCE [LARGE SCALE GENOMIC DNA]</scope>
    <source>
        <strain evidence="3 4">F11</strain>
    </source>
</reference>
<evidence type="ECO:0000256" key="1">
    <source>
        <dbReference type="SAM" id="MobiDB-lite"/>
    </source>
</evidence>
<organism evidence="3 4">
    <name type="scientific">Sodiomyces alkalinus (strain CBS 110278 / VKM F-3762 / F11)</name>
    <name type="common">Alkaliphilic filamentous fungus</name>
    <dbReference type="NCBI Taxonomy" id="1314773"/>
    <lineage>
        <taxon>Eukaryota</taxon>
        <taxon>Fungi</taxon>
        <taxon>Dikarya</taxon>
        <taxon>Ascomycota</taxon>
        <taxon>Pezizomycotina</taxon>
        <taxon>Sordariomycetes</taxon>
        <taxon>Hypocreomycetidae</taxon>
        <taxon>Glomerellales</taxon>
        <taxon>Plectosphaerellaceae</taxon>
        <taxon>Sodiomyces</taxon>
    </lineage>
</organism>
<protein>
    <recommendedName>
        <fullName evidence="2">UspA domain-containing protein</fullName>
    </recommendedName>
</protein>
<feature type="compositionally biased region" description="Basic and acidic residues" evidence="1">
    <location>
        <begin position="490"/>
        <end position="503"/>
    </location>
</feature>
<dbReference type="CDD" id="cd23659">
    <property type="entry name" value="USP_At3g01520-like"/>
    <property type="match status" value="1"/>
</dbReference>
<dbReference type="Pfam" id="PF00582">
    <property type="entry name" value="Usp"/>
    <property type="match status" value="1"/>
</dbReference>
<dbReference type="Proteomes" id="UP000272025">
    <property type="component" value="Unassembled WGS sequence"/>
</dbReference>
<accession>A0A3N2PVH5</accession>
<dbReference type="SUPFAM" id="SSF52402">
    <property type="entry name" value="Adenine nucleotide alpha hydrolases-like"/>
    <property type="match status" value="1"/>
</dbReference>
<proteinExistence type="predicted"/>
<evidence type="ECO:0000259" key="2">
    <source>
        <dbReference type="Pfam" id="PF00582"/>
    </source>
</evidence>
<feature type="compositionally biased region" description="Gly residues" evidence="1">
    <location>
        <begin position="531"/>
        <end position="541"/>
    </location>
</feature>
<dbReference type="RefSeq" id="XP_028466290.1">
    <property type="nucleotide sequence ID" value="XM_028613498.1"/>
</dbReference>
<dbReference type="PANTHER" id="PTHR47815:SF1">
    <property type="entry name" value="UNIVERSAL STRESS PROTEIN A FAMILY PROTEIN C25B2.10"/>
    <property type="match status" value="1"/>
</dbReference>
<feature type="compositionally biased region" description="Acidic residues" evidence="1">
    <location>
        <begin position="455"/>
        <end position="482"/>
    </location>
</feature>
<dbReference type="GeneID" id="39581976"/>
<sequence>MSSPTPRISIHTSPASPPNQPAHEAGPSTDTDDNRASCSETTRGRPTIRIKGQNTPRPLALSRDSSAGSSAHLGWASDSTVRPSQGRRGSVSSLSFAPVRNPELPQGTHKKTDKERIRASSPPPARFQSRVAFDNVQLGEATKRNTSSLTLNVRHRGFQLKRRSRMFMVGIDEHEYSDEALQWLLDEMVDDGDEVVCVRVVENMTKTMQSYQQDAHALMGSILAKNEANRAINFTLEYASGKLHATFHKLIQIYQPAMLIVGTRGRSLGGFQSLVNTRNSFSQYCLQYSPIPVVVVRPTAQRDKKRNKRQQDTERQTYAKMLTATGGKHETDSARTIRYATEVKYSAEEEAHHVARALGLPASFDPTIKPLNVQLGRRLKQQTEGSSLSASPSRSPLSVTVTSADTKEDEEEKEAEAEAKAEAEAEKKEEGPETEEVQAQVQTQVLPMSAVGDVGDGDGNDDGDEEDDDDNDDDDEDDEEGFEAIPGEEALGRDQQDRLHDMEVGEAAALLKQNRRQSMGSGGTDDDSDGGKQGGEGGSKS</sequence>